<comment type="function">
    <text evidence="1">Site-specific tyrosine recombinase, which acts by catalyzing the cutting and rejoining of the recombining DNA molecules.</text>
</comment>
<dbReference type="Pfam" id="PF00589">
    <property type="entry name" value="Phage_integrase"/>
    <property type="match status" value="1"/>
</dbReference>
<dbReference type="PROSITE" id="PS51898">
    <property type="entry name" value="TYR_RECOMBINASE"/>
    <property type="match status" value="1"/>
</dbReference>
<evidence type="ECO:0000256" key="6">
    <source>
        <dbReference type="PROSITE-ProRule" id="PRU01248"/>
    </source>
</evidence>
<reference evidence="9 10" key="1">
    <citation type="submission" date="2012-01" db="EMBL/GenBank/DDBJ databases">
        <title>Complete sequence of Desulfotomaculum gibsoniae DSM 7213.</title>
        <authorList>
            <consortium name="US DOE Joint Genome Institute"/>
            <person name="Lucas S."/>
            <person name="Han J."/>
            <person name="Lapidus A."/>
            <person name="Cheng J.-F."/>
            <person name="Goodwin L."/>
            <person name="Pitluck S."/>
            <person name="Peters L."/>
            <person name="Ovchinnikova G."/>
            <person name="Teshima H."/>
            <person name="Detter J.C."/>
            <person name="Han C."/>
            <person name="Tapia R."/>
            <person name="Land M."/>
            <person name="Hauser L."/>
            <person name="Kyrpides N."/>
            <person name="Ivanova N."/>
            <person name="Pagani I."/>
            <person name="Parshina S."/>
            <person name="Plugge C."/>
            <person name="Muyzer G."/>
            <person name="Kuever J."/>
            <person name="Ivanova A."/>
            <person name="Nazina T."/>
            <person name="Klenk H.-P."/>
            <person name="Brambilla E."/>
            <person name="Spring S."/>
            <person name="Stams A.F."/>
            <person name="Woyke T."/>
        </authorList>
    </citation>
    <scope>NUCLEOTIDE SEQUENCE [LARGE SCALE GENOMIC DNA]</scope>
    <source>
        <strain evidence="9 10">DSM 7213</strain>
    </source>
</reference>
<evidence type="ECO:0000256" key="5">
    <source>
        <dbReference type="ARBA" id="ARBA00023172"/>
    </source>
</evidence>
<dbReference type="EMBL" id="CP003273">
    <property type="protein sequence ID" value="AGL03610.1"/>
    <property type="molecule type" value="Genomic_DNA"/>
</dbReference>
<dbReference type="PANTHER" id="PTHR30349">
    <property type="entry name" value="PHAGE INTEGRASE-RELATED"/>
    <property type="match status" value="1"/>
</dbReference>
<protein>
    <submittedName>
        <fullName evidence="9">Site-specific recombinase XerD</fullName>
    </submittedName>
</protein>
<dbReference type="KEGG" id="dgi:Desgi_4367"/>
<keyword evidence="10" id="KW-1185">Reference proteome</keyword>
<feature type="domain" description="Tyr recombinase" evidence="7">
    <location>
        <begin position="111"/>
        <end position="290"/>
    </location>
</feature>
<dbReference type="GO" id="GO:0006310">
    <property type="term" value="P:DNA recombination"/>
    <property type="evidence" value="ECO:0007669"/>
    <property type="project" value="UniProtKB-KW"/>
</dbReference>
<dbReference type="Gene3D" id="1.10.443.10">
    <property type="entry name" value="Intergrase catalytic core"/>
    <property type="match status" value="1"/>
</dbReference>
<dbReference type="InterPro" id="IPR044068">
    <property type="entry name" value="CB"/>
</dbReference>
<dbReference type="SUPFAM" id="SSF56349">
    <property type="entry name" value="DNA breaking-rejoining enzymes"/>
    <property type="match status" value="1"/>
</dbReference>
<dbReference type="PROSITE" id="PS51900">
    <property type="entry name" value="CB"/>
    <property type="match status" value="1"/>
</dbReference>
<dbReference type="InterPro" id="IPR011010">
    <property type="entry name" value="DNA_brk_join_enz"/>
</dbReference>
<evidence type="ECO:0000259" key="7">
    <source>
        <dbReference type="PROSITE" id="PS51898"/>
    </source>
</evidence>
<dbReference type="Gene3D" id="1.10.150.130">
    <property type="match status" value="1"/>
</dbReference>
<evidence type="ECO:0000256" key="4">
    <source>
        <dbReference type="ARBA" id="ARBA00023125"/>
    </source>
</evidence>
<gene>
    <name evidence="9" type="ORF">Desgi_4367</name>
</gene>
<keyword evidence="5" id="KW-0233">DNA recombination</keyword>
<keyword evidence="3" id="KW-0229">DNA integration</keyword>
<dbReference type="InterPro" id="IPR002104">
    <property type="entry name" value="Integrase_catalytic"/>
</dbReference>
<dbReference type="PANTHER" id="PTHR30349:SF81">
    <property type="entry name" value="TYROSINE RECOMBINASE XERC"/>
    <property type="match status" value="1"/>
</dbReference>
<evidence type="ECO:0000259" key="8">
    <source>
        <dbReference type="PROSITE" id="PS51900"/>
    </source>
</evidence>
<dbReference type="InterPro" id="IPR004107">
    <property type="entry name" value="Integrase_SAM-like_N"/>
</dbReference>
<dbReference type="GO" id="GO:0015074">
    <property type="term" value="P:DNA integration"/>
    <property type="evidence" value="ECO:0007669"/>
    <property type="project" value="UniProtKB-KW"/>
</dbReference>
<dbReference type="AlphaFoldDB" id="R4KSP8"/>
<dbReference type="Proteomes" id="UP000013520">
    <property type="component" value="Chromosome"/>
</dbReference>
<dbReference type="HOGENOM" id="CLU_027562_9_0_9"/>
<evidence type="ECO:0000256" key="1">
    <source>
        <dbReference type="ARBA" id="ARBA00003283"/>
    </source>
</evidence>
<dbReference type="GO" id="GO:0003677">
    <property type="term" value="F:DNA binding"/>
    <property type="evidence" value="ECO:0007669"/>
    <property type="project" value="UniProtKB-UniRule"/>
</dbReference>
<evidence type="ECO:0000313" key="9">
    <source>
        <dbReference type="EMBL" id="AGL03610.1"/>
    </source>
</evidence>
<dbReference type="eggNOG" id="COG4974">
    <property type="taxonomic scope" value="Bacteria"/>
</dbReference>
<dbReference type="Pfam" id="PF02899">
    <property type="entry name" value="Phage_int_SAM_1"/>
    <property type="match status" value="1"/>
</dbReference>
<evidence type="ECO:0000256" key="2">
    <source>
        <dbReference type="ARBA" id="ARBA00008857"/>
    </source>
</evidence>
<comment type="similarity">
    <text evidence="2">Belongs to the 'phage' integrase family.</text>
</comment>
<sequence>MLFSDAVEAFINFLTIELQRSPYTIDGYKKDLKYFQNYLQKSLGRYVLLSDCNIFIIRKYLLYAKKEKNYSPRTMMRNIATLKSFCKFLFLEGLINENFADRLHAPKIPEGMPRYLSKEEIQKICKCVDLSTYSGLRDYTMLMTMYYAGLRVSELVHLAVNDVAELHDLSIRQGKGGKCRIIPMHNELQKVIGYYIAKRLSTSKYLFPNKNGVPLSTQYIRKMVKKYAVKAGIDPAQVTPHVFRHSFATMLYKNGQVDLLRISKLLGHANLRATTIYTHTSADHLRNAIEKL</sequence>
<dbReference type="InterPro" id="IPR010998">
    <property type="entry name" value="Integrase_recombinase_N"/>
</dbReference>
<accession>R4KSP8</accession>
<dbReference type="STRING" id="767817.Desgi_4367"/>
<dbReference type="RefSeq" id="WP_006521334.1">
    <property type="nucleotide sequence ID" value="NC_021184.1"/>
</dbReference>
<evidence type="ECO:0000256" key="3">
    <source>
        <dbReference type="ARBA" id="ARBA00022908"/>
    </source>
</evidence>
<name>R4KSP8_9FIRM</name>
<dbReference type="InterPro" id="IPR013762">
    <property type="entry name" value="Integrase-like_cat_sf"/>
</dbReference>
<keyword evidence="4 6" id="KW-0238">DNA-binding</keyword>
<organism evidence="9 10">
    <name type="scientific">Desulfoscipio gibsoniae DSM 7213</name>
    <dbReference type="NCBI Taxonomy" id="767817"/>
    <lineage>
        <taxon>Bacteria</taxon>
        <taxon>Bacillati</taxon>
        <taxon>Bacillota</taxon>
        <taxon>Clostridia</taxon>
        <taxon>Eubacteriales</taxon>
        <taxon>Desulfallaceae</taxon>
        <taxon>Desulfoscipio</taxon>
    </lineage>
</organism>
<feature type="domain" description="Core-binding (CB)" evidence="8">
    <location>
        <begin position="1"/>
        <end position="90"/>
    </location>
</feature>
<evidence type="ECO:0000313" key="10">
    <source>
        <dbReference type="Proteomes" id="UP000013520"/>
    </source>
</evidence>
<dbReference type="InterPro" id="IPR050090">
    <property type="entry name" value="Tyrosine_recombinase_XerCD"/>
</dbReference>
<proteinExistence type="inferred from homology"/>